<dbReference type="AlphaFoldDB" id="A0A6A6IWM9"/>
<dbReference type="OrthoDB" id="418169at2759"/>
<accession>A0A6A6IWM9</accession>
<protein>
    <submittedName>
        <fullName evidence="1">Uncharacterized protein</fullName>
    </submittedName>
</protein>
<keyword evidence="2" id="KW-1185">Reference proteome</keyword>
<sequence length="167" mass="18630">MHCFSKERESYSHVGKLIANTTYHGLGPVIGIQWLFGVDRDVGKLSRHFSSSPSSSPKSSLQSTRNTRTFFIRLSVAVLEVKDSRSFPLIVILEEFNADQDEATDVFGVAGPDRTVKASMVGRLNKDTLKDIEKRARYANSAIDRIVPHQDEGAGLNVKLEKFFESL</sequence>
<dbReference type="GeneID" id="54586048"/>
<gene>
    <name evidence="1" type="ORF">BU26DRAFT_559598</name>
</gene>
<dbReference type="Proteomes" id="UP000800094">
    <property type="component" value="Unassembled WGS sequence"/>
</dbReference>
<dbReference type="EMBL" id="ML987190">
    <property type="protein sequence ID" value="KAF2254951.1"/>
    <property type="molecule type" value="Genomic_DNA"/>
</dbReference>
<reference evidence="1" key="1">
    <citation type="journal article" date="2020" name="Stud. Mycol.">
        <title>101 Dothideomycetes genomes: a test case for predicting lifestyles and emergence of pathogens.</title>
        <authorList>
            <person name="Haridas S."/>
            <person name="Albert R."/>
            <person name="Binder M."/>
            <person name="Bloem J."/>
            <person name="Labutti K."/>
            <person name="Salamov A."/>
            <person name="Andreopoulos B."/>
            <person name="Baker S."/>
            <person name="Barry K."/>
            <person name="Bills G."/>
            <person name="Bluhm B."/>
            <person name="Cannon C."/>
            <person name="Castanera R."/>
            <person name="Culley D."/>
            <person name="Daum C."/>
            <person name="Ezra D."/>
            <person name="Gonzalez J."/>
            <person name="Henrissat B."/>
            <person name="Kuo A."/>
            <person name="Liang C."/>
            <person name="Lipzen A."/>
            <person name="Lutzoni F."/>
            <person name="Magnuson J."/>
            <person name="Mondo S."/>
            <person name="Nolan M."/>
            <person name="Ohm R."/>
            <person name="Pangilinan J."/>
            <person name="Park H.-J."/>
            <person name="Ramirez L."/>
            <person name="Alfaro M."/>
            <person name="Sun H."/>
            <person name="Tritt A."/>
            <person name="Yoshinaga Y."/>
            <person name="Zwiers L.-H."/>
            <person name="Turgeon B."/>
            <person name="Goodwin S."/>
            <person name="Spatafora J."/>
            <person name="Crous P."/>
            <person name="Grigoriev I."/>
        </authorList>
    </citation>
    <scope>NUCLEOTIDE SEQUENCE</scope>
    <source>
        <strain evidence="1">CBS 122368</strain>
    </source>
</reference>
<evidence type="ECO:0000313" key="2">
    <source>
        <dbReference type="Proteomes" id="UP000800094"/>
    </source>
</evidence>
<name>A0A6A6IWM9_9PLEO</name>
<proteinExistence type="predicted"/>
<evidence type="ECO:0000313" key="1">
    <source>
        <dbReference type="EMBL" id="KAF2254951.1"/>
    </source>
</evidence>
<dbReference type="RefSeq" id="XP_033689955.1">
    <property type="nucleotide sequence ID" value="XM_033832718.1"/>
</dbReference>
<organism evidence="1 2">
    <name type="scientific">Trematosphaeria pertusa</name>
    <dbReference type="NCBI Taxonomy" id="390896"/>
    <lineage>
        <taxon>Eukaryota</taxon>
        <taxon>Fungi</taxon>
        <taxon>Dikarya</taxon>
        <taxon>Ascomycota</taxon>
        <taxon>Pezizomycotina</taxon>
        <taxon>Dothideomycetes</taxon>
        <taxon>Pleosporomycetidae</taxon>
        <taxon>Pleosporales</taxon>
        <taxon>Massarineae</taxon>
        <taxon>Trematosphaeriaceae</taxon>
        <taxon>Trematosphaeria</taxon>
    </lineage>
</organism>